<feature type="compositionally biased region" description="Basic residues" evidence="1">
    <location>
        <begin position="132"/>
        <end position="141"/>
    </location>
</feature>
<sequence>MIYFEERDSRTWTSNATKDVGPGTYNNSVVGAKECHNHGAVPFGVCGERFKSELAMKFEALPGPGHYKEFQIPKKKQSVSYISSTSRQSNARSRPSMFKPDIDELSIASTVDNSKLRLFSSDRASKNNEKGKSKKFTRTRNKSTLSHSKTVNSIPFKRDNDNINSVGPGYYEPNVSAIHKKAPFTKIMKNTLLNKQGNMNYVQRIVKTVSKPKKATIHEKISTHKLNNQNAVFASRTARSPQVNQTPGPGMYETGYDHAYIKNNPEGFGSTTERQYLINRNVIKSPFSDPTCVTNPGVGTYDKKSRLKKEPSKSKSKKMQENLNQNRATILANAKILNKGGTINEPQKSKVDPPGPGQYDCGFNEELKILDHKLSARYRKVPFGTSSNRFKLKEYEDNIKKNREIAKRNADMSSTSDMNESLLQIKKQRNKMVNERMKEIDESRPSHMFKSQTTRLENDHKSHYQTQRKFEAEVYHNNVLITEGNRREKRENNNYVLLKKPVEYAGQKVGFDVLSPRFGRSTNSFAPGPGEYTRNELDSRENSKRPVGNPKILGDVPRLEGVKSLGHLDTPHCYEGHSTMVKKSFNKLLAARDLT</sequence>
<evidence type="ECO:0000313" key="2">
    <source>
        <dbReference type="EMBL" id="CAI2362223.1"/>
    </source>
</evidence>
<dbReference type="Pfam" id="PF07004">
    <property type="entry name" value="SHIPPO-rpt"/>
    <property type="match status" value="1"/>
</dbReference>
<feature type="region of interest" description="Disordered" evidence="1">
    <location>
        <begin position="119"/>
        <end position="159"/>
    </location>
</feature>
<proteinExistence type="predicted"/>
<evidence type="ECO:0000256" key="1">
    <source>
        <dbReference type="SAM" id="MobiDB-lite"/>
    </source>
</evidence>
<comment type="caution">
    <text evidence="2">The sequence shown here is derived from an EMBL/GenBank/DDBJ whole genome shotgun (WGS) entry which is preliminary data.</text>
</comment>
<feature type="compositionally biased region" description="Basic and acidic residues" evidence="1">
    <location>
        <begin position="533"/>
        <end position="544"/>
    </location>
</feature>
<feature type="compositionally biased region" description="Basic and acidic residues" evidence="1">
    <location>
        <begin position="301"/>
        <end position="313"/>
    </location>
</feature>
<feature type="region of interest" description="Disordered" evidence="1">
    <location>
        <begin position="295"/>
        <end position="323"/>
    </location>
</feature>
<dbReference type="Proteomes" id="UP001295684">
    <property type="component" value="Unassembled WGS sequence"/>
</dbReference>
<feature type="region of interest" description="Disordered" evidence="1">
    <location>
        <begin position="439"/>
        <end position="459"/>
    </location>
</feature>
<dbReference type="EMBL" id="CAMPGE010003389">
    <property type="protein sequence ID" value="CAI2362223.1"/>
    <property type="molecule type" value="Genomic_DNA"/>
</dbReference>
<gene>
    <name evidence="2" type="ORF">ECRASSUSDP1_LOCUS3545</name>
</gene>
<keyword evidence="3" id="KW-1185">Reference proteome</keyword>
<name>A0AAD1U5E0_EUPCR</name>
<feature type="region of interest" description="Disordered" evidence="1">
    <location>
        <begin position="519"/>
        <end position="555"/>
    </location>
</feature>
<dbReference type="InterPro" id="IPR010736">
    <property type="entry name" value="SHIPPO-rpt"/>
</dbReference>
<dbReference type="AlphaFoldDB" id="A0AAD1U5E0"/>
<accession>A0AAD1U5E0</accession>
<reference evidence="2" key="1">
    <citation type="submission" date="2023-07" db="EMBL/GenBank/DDBJ databases">
        <authorList>
            <consortium name="AG Swart"/>
            <person name="Singh M."/>
            <person name="Singh A."/>
            <person name="Seah K."/>
            <person name="Emmerich C."/>
        </authorList>
    </citation>
    <scope>NUCLEOTIDE SEQUENCE</scope>
    <source>
        <strain evidence="2">DP1</strain>
    </source>
</reference>
<feature type="compositionally biased region" description="Polar residues" evidence="1">
    <location>
        <begin position="142"/>
        <end position="153"/>
    </location>
</feature>
<organism evidence="2 3">
    <name type="scientific">Euplotes crassus</name>
    <dbReference type="NCBI Taxonomy" id="5936"/>
    <lineage>
        <taxon>Eukaryota</taxon>
        <taxon>Sar</taxon>
        <taxon>Alveolata</taxon>
        <taxon>Ciliophora</taxon>
        <taxon>Intramacronucleata</taxon>
        <taxon>Spirotrichea</taxon>
        <taxon>Hypotrichia</taxon>
        <taxon>Euplotida</taxon>
        <taxon>Euplotidae</taxon>
        <taxon>Moneuplotes</taxon>
    </lineage>
</organism>
<protein>
    <submittedName>
        <fullName evidence="2">Uncharacterized protein</fullName>
    </submittedName>
</protein>
<evidence type="ECO:0000313" key="3">
    <source>
        <dbReference type="Proteomes" id="UP001295684"/>
    </source>
</evidence>